<proteinExistence type="predicted"/>
<feature type="compositionally biased region" description="Pro residues" evidence="1">
    <location>
        <begin position="631"/>
        <end position="640"/>
    </location>
</feature>
<feature type="region of interest" description="Disordered" evidence="1">
    <location>
        <begin position="542"/>
        <end position="640"/>
    </location>
</feature>
<feature type="transmembrane region" description="Helical" evidence="2">
    <location>
        <begin position="69"/>
        <end position="90"/>
    </location>
</feature>
<feature type="transmembrane region" description="Helical" evidence="2">
    <location>
        <begin position="130"/>
        <end position="153"/>
    </location>
</feature>
<evidence type="ECO:0000313" key="3">
    <source>
        <dbReference type="EMBL" id="GFG65019.1"/>
    </source>
</evidence>
<feature type="compositionally biased region" description="Polar residues" evidence="1">
    <location>
        <begin position="588"/>
        <end position="603"/>
    </location>
</feature>
<feature type="transmembrane region" description="Helical" evidence="2">
    <location>
        <begin position="307"/>
        <end position="330"/>
    </location>
</feature>
<gene>
    <name evidence="3" type="ORF">MKUB_25090</name>
</gene>
<sequence length="640" mass="67937">MKNTTCRPLDSVCTAVAWEAGALGGVEILMCAHKSPDQHGVARLEGLLTWLGGGHAGEPEERHERSTHAIAGAVVALGASLAWLVAALALTASTSWPAWAVVVSTLLFGILVAAVARSTISGPARRWPDIAARAVVAVAVGAVVGDIAALVLFSGSIDHRLAENALRNADSAPAVAQAAAAARQTSASRTSLDTAVDRARTHLDEALVVARCEYHPTPACPQTRITGVPGQGPETRTANKLLADAQRDLDNALAARDAQAPQLDATIAREEQTLTEARAAVVAGADHGLGARWVTMNELTMTGVGVLLLRLLTVALCALLYLLPLIVRLWRGETTQDRHSSARADQDRAEVDADTAIAIKRAQVRRDAEIMWAEHQLAQTRLAIEAQAEIDREQQRRRVAEALEAPVHAGLERVIEPVAEDVYLPIAAEAEAASRAITPLPTVAQDDFPDESLNGALDDAETLPATIEPDSAPVQRQQKRGAPVIPSIPDATKAATRWIRPLVPPFVARVIDNTTAPLRSARQVFEEVEEITFSFKRTHKVTVNSESSTGDGQGPSDAAATDTHSRRSHVASSRAGADRGASYHHLGTSRQHQSLQPGASNDLSDIAIRSGEPGQRELAERQGPRALRSPDGPPELPPGK</sequence>
<organism evidence="3 4">
    <name type="scientific">Mycobacterium kubicae</name>
    <dbReference type="NCBI Taxonomy" id="120959"/>
    <lineage>
        <taxon>Bacteria</taxon>
        <taxon>Bacillati</taxon>
        <taxon>Actinomycetota</taxon>
        <taxon>Actinomycetes</taxon>
        <taxon>Mycobacteriales</taxon>
        <taxon>Mycobacteriaceae</taxon>
        <taxon>Mycobacterium</taxon>
        <taxon>Mycobacterium simiae complex</taxon>
    </lineage>
</organism>
<dbReference type="EMBL" id="BLKU01000003">
    <property type="protein sequence ID" value="GFG65019.1"/>
    <property type="molecule type" value="Genomic_DNA"/>
</dbReference>
<accession>A0ABQ1BMX5</accession>
<feature type="compositionally biased region" description="Low complexity" evidence="1">
    <location>
        <begin position="570"/>
        <end position="580"/>
    </location>
</feature>
<keyword evidence="2" id="KW-0472">Membrane</keyword>
<feature type="transmembrane region" description="Helical" evidence="2">
    <location>
        <begin position="96"/>
        <end position="118"/>
    </location>
</feature>
<comment type="caution">
    <text evidence="3">The sequence shown here is derived from an EMBL/GenBank/DDBJ whole genome shotgun (WGS) entry which is preliminary data.</text>
</comment>
<feature type="region of interest" description="Disordered" evidence="1">
    <location>
        <begin position="466"/>
        <end position="487"/>
    </location>
</feature>
<keyword evidence="4" id="KW-1185">Reference proteome</keyword>
<dbReference type="Proteomes" id="UP000465306">
    <property type="component" value="Unassembled WGS sequence"/>
</dbReference>
<dbReference type="Pfam" id="PF14362">
    <property type="entry name" value="DUF4407"/>
    <property type="match status" value="1"/>
</dbReference>
<keyword evidence="2" id="KW-0812">Transmembrane</keyword>
<evidence type="ECO:0000313" key="4">
    <source>
        <dbReference type="Proteomes" id="UP000465306"/>
    </source>
</evidence>
<reference evidence="3 4" key="1">
    <citation type="journal article" date="2019" name="Emerg. Microbes Infect.">
        <title>Comprehensive subspecies identification of 175 nontuberculous mycobacteria species based on 7547 genomic profiles.</title>
        <authorList>
            <person name="Matsumoto Y."/>
            <person name="Kinjo T."/>
            <person name="Motooka D."/>
            <person name="Nabeya D."/>
            <person name="Jung N."/>
            <person name="Uechi K."/>
            <person name="Horii T."/>
            <person name="Iida T."/>
            <person name="Fujita J."/>
            <person name="Nakamura S."/>
        </authorList>
    </citation>
    <scope>NUCLEOTIDE SEQUENCE [LARGE SCALE GENOMIC DNA]</scope>
    <source>
        <strain evidence="3 4">JCM 13573</strain>
    </source>
</reference>
<protein>
    <submittedName>
        <fullName evidence="3">Membrane protein</fullName>
    </submittedName>
</protein>
<name>A0ABQ1BMX5_9MYCO</name>
<evidence type="ECO:0000256" key="2">
    <source>
        <dbReference type="SAM" id="Phobius"/>
    </source>
</evidence>
<dbReference type="InterPro" id="IPR025519">
    <property type="entry name" value="DUF4407"/>
</dbReference>
<keyword evidence="2" id="KW-1133">Transmembrane helix</keyword>
<evidence type="ECO:0000256" key="1">
    <source>
        <dbReference type="SAM" id="MobiDB-lite"/>
    </source>
</evidence>
<feature type="compositionally biased region" description="Basic and acidic residues" evidence="1">
    <location>
        <begin position="614"/>
        <end position="623"/>
    </location>
</feature>